<sequence length="116" mass="13020">MGLVTRETKRLECQPHPPTSRKGRVGLDIELYRNIMNSEIQKAPSLVNNSRCCKGDVSGKVLNISCRRNSRMIENLNKLKVPASKYLSSLKDSNKGKDSNFIVEKQAGTNLTKRSE</sequence>
<dbReference type="EMBL" id="OX459937">
    <property type="protein sequence ID" value="CAI9151944.1"/>
    <property type="molecule type" value="Genomic_DNA"/>
</dbReference>
<reference evidence="2" key="1">
    <citation type="submission" date="2023-04" db="EMBL/GenBank/DDBJ databases">
        <authorList>
            <consortium name="ELIXIR-Norway"/>
        </authorList>
    </citation>
    <scope>NUCLEOTIDE SEQUENCE [LARGE SCALE GENOMIC DNA]</scope>
</reference>
<proteinExistence type="predicted"/>
<name>A0ABN8XSM8_RANTA</name>
<feature type="region of interest" description="Disordered" evidence="1">
    <location>
        <begin position="1"/>
        <end position="24"/>
    </location>
</feature>
<evidence type="ECO:0000313" key="3">
    <source>
        <dbReference type="Proteomes" id="UP001176941"/>
    </source>
</evidence>
<keyword evidence="3" id="KW-1185">Reference proteome</keyword>
<accession>A0ABN8XSM8</accession>
<organism evidence="2 3">
    <name type="scientific">Rangifer tarandus platyrhynchus</name>
    <name type="common">Svalbard reindeer</name>
    <dbReference type="NCBI Taxonomy" id="3082113"/>
    <lineage>
        <taxon>Eukaryota</taxon>
        <taxon>Metazoa</taxon>
        <taxon>Chordata</taxon>
        <taxon>Craniata</taxon>
        <taxon>Vertebrata</taxon>
        <taxon>Euteleostomi</taxon>
        <taxon>Mammalia</taxon>
        <taxon>Eutheria</taxon>
        <taxon>Laurasiatheria</taxon>
        <taxon>Artiodactyla</taxon>
        <taxon>Ruminantia</taxon>
        <taxon>Pecora</taxon>
        <taxon>Cervidae</taxon>
        <taxon>Odocoileinae</taxon>
        <taxon>Rangifer</taxon>
    </lineage>
</organism>
<evidence type="ECO:0000313" key="2">
    <source>
        <dbReference type="EMBL" id="CAI9151944.1"/>
    </source>
</evidence>
<evidence type="ECO:0000256" key="1">
    <source>
        <dbReference type="SAM" id="MobiDB-lite"/>
    </source>
</evidence>
<protein>
    <submittedName>
        <fullName evidence="2">Uncharacterized protein</fullName>
    </submittedName>
</protein>
<gene>
    <name evidence="2" type="ORF">MRATA1EN1_LOCUS906</name>
</gene>
<dbReference type="Proteomes" id="UP001176941">
    <property type="component" value="Chromosome 1"/>
</dbReference>
<feature type="compositionally biased region" description="Basic and acidic residues" evidence="1">
    <location>
        <begin position="1"/>
        <end position="13"/>
    </location>
</feature>